<gene>
    <name evidence="1" type="ORF">SPELUC_LOCUS3730</name>
</gene>
<evidence type="ECO:0000313" key="1">
    <source>
        <dbReference type="EMBL" id="CAG8516645.1"/>
    </source>
</evidence>
<dbReference type="EMBL" id="CAJVPW010003001">
    <property type="protein sequence ID" value="CAG8516645.1"/>
    <property type="molecule type" value="Genomic_DNA"/>
</dbReference>
<comment type="caution">
    <text evidence="1">The sequence shown here is derived from an EMBL/GenBank/DDBJ whole genome shotgun (WGS) entry which is preliminary data.</text>
</comment>
<organism evidence="1 2">
    <name type="scientific">Cetraspora pellucida</name>
    <dbReference type="NCBI Taxonomy" id="1433469"/>
    <lineage>
        <taxon>Eukaryota</taxon>
        <taxon>Fungi</taxon>
        <taxon>Fungi incertae sedis</taxon>
        <taxon>Mucoromycota</taxon>
        <taxon>Glomeromycotina</taxon>
        <taxon>Glomeromycetes</taxon>
        <taxon>Diversisporales</taxon>
        <taxon>Gigasporaceae</taxon>
        <taxon>Cetraspora</taxon>
    </lineage>
</organism>
<dbReference type="Proteomes" id="UP000789366">
    <property type="component" value="Unassembled WGS sequence"/>
</dbReference>
<evidence type="ECO:0000313" key="2">
    <source>
        <dbReference type="Proteomes" id="UP000789366"/>
    </source>
</evidence>
<accession>A0ACA9L8A9</accession>
<protein>
    <submittedName>
        <fullName evidence="1">2164_t:CDS:1</fullName>
    </submittedName>
</protein>
<reference evidence="1" key="1">
    <citation type="submission" date="2021-06" db="EMBL/GenBank/DDBJ databases">
        <authorList>
            <person name="Kallberg Y."/>
            <person name="Tangrot J."/>
            <person name="Rosling A."/>
        </authorList>
    </citation>
    <scope>NUCLEOTIDE SEQUENCE</scope>
    <source>
        <strain evidence="1">28 12/20/2015</strain>
    </source>
</reference>
<keyword evidence="2" id="KW-1185">Reference proteome</keyword>
<name>A0ACA9L8A9_9GLOM</name>
<proteinExistence type="predicted"/>
<sequence>MLMTLNKEANMTSISDDAEVMQMSLELNLQHLLVEALKFVYHEIGLSESGQKQEIVASGQMIRYNDQEQREMHQEFQADRPCQVRMLHQAMHKKEIMKWNWSYWP</sequence>